<dbReference type="InterPro" id="IPR050109">
    <property type="entry name" value="HTH-type_TetR-like_transc_reg"/>
</dbReference>
<sequence length="210" mass="22767">MGAEGGLRERKKQQTRTAIADTAIEMFLESGFDQVSCAEIATRAEVSKPTLFKYFPTKEDLVLHRIIDHEQEAARVVRERRSSEAPLNALRRHFLAALDAHDPITGLNDDPEVLALHQMFETTPSLSARVLGFVAKGAEELAAALIDAGAVADGVTARVAAHQVIITLRVLAEENLRKLAGGRTLDEVHPEAVAAARRAFAMLRAALDAA</sequence>
<dbReference type="GO" id="GO:0000976">
    <property type="term" value="F:transcription cis-regulatory region binding"/>
    <property type="evidence" value="ECO:0007669"/>
    <property type="project" value="TreeGrafter"/>
</dbReference>
<dbReference type="Gene3D" id="1.10.10.60">
    <property type="entry name" value="Homeodomain-like"/>
    <property type="match status" value="1"/>
</dbReference>
<dbReference type="InterPro" id="IPR001647">
    <property type="entry name" value="HTH_TetR"/>
</dbReference>
<evidence type="ECO:0000256" key="2">
    <source>
        <dbReference type="ARBA" id="ARBA00023125"/>
    </source>
</evidence>
<proteinExistence type="predicted"/>
<feature type="DNA-binding region" description="H-T-H motif" evidence="4">
    <location>
        <begin position="36"/>
        <end position="55"/>
    </location>
</feature>
<name>A0A511MEZ1_9NOCA</name>
<dbReference type="SUPFAM" id="SSF46689">
    <property type="entry name" value="Homeodomain-like"/>
    <property type="match status" value="1"/>
</dbReference>
<evidence type="ECO:0000259" key="5">
    <source>
        <dbReference type="PROSITE" id="PS50977"/>
    </source>
</evidence>
<keyword evidence="1" id="KW-0805">Transcription regulation</keyword>
<dbReference type="InterPro" id="IPR009057">
    <property type="entry name" value="Homeodomain-like_sf"/>
</dbReference>
<accession>A0A511MEZ1</accession>
<dbReference type="PANTHER" id="PTHR30055:SF234">
    <property type="entry name" value="HTH-TYPE TRANSCRIPTIONAL REGULATOR BETI"/>
    <property type="match status" value="1"/>
</dbReference>
<dbReference type="Pfam" id="PF00440">
    <property type="entry name" value="TetR_N"/>
    <property type="match status" value="1"/>
</dbReference>
<dbReference type="Proteomes" id="UP000321424">
    <property type="component" value="Unassembled WGS sequence"/>
</dbReference>
<evidence type="ECO:0000256" key="1">
    <source>
        <dbReference type="ARBA" id="ARBA00023015"/>
    </source>
</evidence>
<protein>
    <submittedName>
        <fullName evidence="6">TetR family transcriptional regulator</fullName>
    </submittedName>
</protein>
<evidence type="ECO:0000313" key="6">
    <source>
        <dbReference type="EMBL" id="GEM38707.1"/>
    </source>
</evidence>
<dbReference type="Gene3D" id="1.10.357.10">
    <property type="entry name" value="Tetracycline Repressor, domain 2"/>
    <property type="match status" value="1"/>
</dbReference>
<dbReference type="PRINTS" id="PR00455">
    <property type="entry name" value="HTHTETR"/>
</dbReference>
<dbReference type="FunFam" id="1.10.10.60:FF:000141">
    <property type="entry name" value="TetR family transcriptional regulator"/>
    <property type="match status" value="1"/>
</dbReference>
<dbReference type="RefSeq" id="WP_147131267.1">
    <property type="nucleotide sequence ID" value="NZ_BJXA01000018.1"/>
</dbReference>
<dbReference type="PROSITE" id="PS50977">
    <property type="entry name" value="HTH_TETR_2"/>
    <property type="match status" value="1"/>
</dbReference>
<dbReference type="EMBL" id="BJXA01000018">
    <property type="protein sequence ID" value="GEM38707.1"/>
    <property type="molecule type" value="Genomic_DNA"/>
</dbReference>
<evidence type="ECO:0000256" key="3">
    <source>
        <dbReference type="ARBA" id="ARBA00023163"/>
    </source>
</evidence>
<keyword evidence="2 4" id="KW-0238">DNA-binding</keyword>
<gene>
    <name evidence="6" type="ORF">NN4_32260</name>
</gene>
<feature type="domain" description="HTH tetR-type" evidence="5">
    <location>
        <begin position="13"/>
        <end position="73"/>
    </location>
</feature>
<dbReference type="GO" id="GO:0003700">
    <property type="term" value="F:DNA-binding transcription factor activity"/>
    <property type="evidence" value="ECO:0007669"/>
    <property type="project" value="TreeGrafter"/>
</dbReference>
<dbReference type="OrthoDB" id="3211155at2"/>
<keyword evidence="7" id="KW-1185">Reference proteome</keyword>
<dbReference type="AlphaFoldDB" id="A0A511MEZ1"/>
<dbReference type="GO" id="GO:0045892">
    <property type="term" value="P:negative regulation of DNA-templated transcription"/>
    <property type="evidence" value="ECO:0007669"/>
    <property type="project" value="UniProtKB-ARBA"/>
</dbReference>
<evidence type="ECO:0000256" key="4">
    <source>
        <dbReference type="PROSITE-ProRule" id="PRU00335"/>
    </source>
</evidence>
<organism evidence="6 7">
    <name type="scientific">Nocardia ninae NBRC 108245</name>
    <dbReference type="NCBI Taxonomy" id="1210091"/>
    <lineage>
        <taxon>Bacteria</taxon>
        <taxon>Bacillati</taxon>
        <taxon>Actinomycetota</taxon>
        <taxon>Actinomycetes</taxon>
        <taxon>Mycobacteriales</taxon>
        <taxon>Nocardiaceae</taxon>
        <taxon>Nocardia</taxon>
    </lineage>
</organism>
<reference evidence="6 7" key="1">
    <citation type="submission" date="2019-07" db="EMBL/GenBank/DDBJ databases">
        <title>Whole genome shotgun sequence of Nocardia ninae NBRC 108245.</title>
        <authorList>
            <person name="Hosoyama A."/>
            <person name="Uohara A."/>
            <person name="Ohji S."/>
            <person name="Ichikawa N."/>
        </authorList>
    </citation>
    <scope>NUCLEOTIDE SEQUENCE [LARGE SCALE GENOMIC DNA]</scope>
    <source>
        <strain evidence="6 7">NBRC 108245</strain>
    </source>
</reference>
<comment type="caution">
    <text evidence="6">The sequence shown here is derived from an EMBL/GenBank/DDBJ whole genome shotgun (WGS) entry which is preliminary data.</text>
</comment>
<keyword evidence="3" id="KW-0804">Transcription</keyword>
<dbReference type="PANTHER" id="PTHR30055">
    <property type="entry name" value="HTH-TYPE TRANSCRIPTIONAL REGULATOR RUTR"/>
    <property type="match status" value="1"/>
</dbReference>
<evidence type="ECO:0000313" key="7">
    <source>
        <dbReference type="Proteomes" id="UP000321424"/>
    </source>
</evidence>